<evidence type="ECO:0000313" key="2">
    <source>
        <dbReference type="EMBL" id="KIO72503.1"/>
    </source>
</evidence>
<protein>
    <submittedName>
        <fullName evidence="1">Uncharacterized protein</fullName>
    </submittedName>
</protein>
<accession>A0A090KUN0</accession>
<proteinExistence type="predicted"/>
<dbReference type="Pfam" id="PF10957">
    <property type="entry name" value="Spore_Cse60"/>
    <property type="match status" value="1"/>
</dbReference>
<dbReference type="GeneID" id="92961924"/>
<dbReference type="EMBL" id="CCRF01000072">
    <property type="protein sequence ID" value="CEE02404.1"/>
    <property type="molecule type" value="Genomic_DNA"/>
</dbReference>
<dbReference type="Proteomes" id="UP000032076">
    <property type="component" value="Unassembled WGS sequence"/>
</dbReference>
<gene>
    <name evidence="2" type="ORF">B4167_1193</name>
    <name evidence="1" type="ORF">BT1A1_2586</name>
</gene>
<reference evidence="1 4" key="1">
    <citation type="submission" date="2014-07" db="EMBL/GenBank/DDBJ databases">
        <authorList>
            <person name="Wibberg Daniel"/>
        </authorList>
    </citation>
    <scope>NUCLEOTIDE SEQUENCE [LARGE SCALE GENOMIC DNA]</scope>
</reference>
<dbReference type="OrthoDB" id="1653053at2"/>
<keyword evidence="4" id="KW-1185">Reference proteome</keyword>
<dbReference type="AlphaFoldDB" id="A0A090KUN0"/>
<dbReference type="eggNOG" id="ENOG5033CVX">
    <property type="taxonomic scope" value="Bacteria"/>
</dbReference>
<organism evidence="1 4">
    <name type="scientific">Caldibacillus thermoamylovorans</name>
    <dbReference type="NCBI Taxonomy" id="35841"/>
    <lineage>
        <taxon>Bacteria</taxon>
        <taxon>Bacillati</taxon>
        <taxon>Bacillota</taxon>
        <taxon>Bacilli</taxon>
        <taxon>Bacillales</taxon>
        <taxon>Bacillaceae</taxon>
        <taxon>Caldibacillus</taxon>
    </lineage>
</organism>
<evidence type="ECO:0000313" key="4">
    <source>
        <dbReference type="Proteomes" id="UP000040576"/>
    </source>
</evidence>
<sequence length="61" mass="7436">MVKVKVFDYEHEKDLEHEMNNFLGKLDEDQLIDIKYHVAAMYEEDDEDQIYCFSAMVIYRK</sequence>
<evidence type="ECO:0000313" key="1">
    <source>
        <dbReference type="EMBL" id="CEE02404.1"/>
    </source>
</evidence>
<dbReference type="KEGG" id="bthv:CQJ30_14155"/>
<dbReference type="Proteomes" id="UP000040576">
    <property type="component" value="Unassembled WGS sequence"/>
</dbReference>
<dbReference type="PATRIC" id="fig|35841.6.peg.1210"/>
<dbReference type="EMBL" id="JXLU01000095">
    <property type="protein sequence ID" value="KIO72503.1"/>
    <property type="molecule type" value="Genomic_DNA"/>
</dbReference>
<name>A0A090KUN0_9BACI</name>
<dbReference type="InterPro" id="IPR020296">
    <property type="entry name" value="Spore_Cse60"/>
</dbReference>
<reference evidence="2 3" key="2">
    <citation type="submission" date="2015-01" db="EMBL/GenBank/DDBJ databases">
        <title>Draft Genome Sequences of Four Bacillus thermoamylovorans Strains, Isolated From Food Products.</title>
        <authorList>
            <person name="Krawcyk A.O."/>
            <person name="Berendsen E.M."/>
            <person name="Eijlander R.T."/>
            <person name="de Jong A."/>
            <person name="Wells-Bennik M."/>
            <person name="Kuipers O.P."/>
        </authorList>
    </citation>
    <scope>NUCLEOTIDE SEQUENCE [LARGE SCALE GENOMIC DNA]</scope>
    <source>
        <strain evidence="2 3">B4167</strain>
    </source>
</reference>
<evidence type="ECO:0000313" key="3">
    <source>
        <dbReference type="Proteomes" id="UP000032076"/>
    </source>
</evidence>
<dbReference type="RefSeq" id="WP_034771870.1">
    <property type="nucleotide sequence ID" value="NZ_CCRF01000072.1"/>
</dbReference>